<protein>
    <submittedName>
        <fullName evidence="1">Uncharacterized protein</fullName>
    </submittedName>
</protein>
<evidence type="ECO:0000313" key="1">
    <source>
        <dbReference type="EMBL" id="HHL42180.1"/>
    </source>
</evidence>
<dbReference type="AlphaFoldDB" id="A0A7C5QZE9"/>
<reference evidence="1" key="1">
    <citation type="journal article" date="2020" name="mSystems">
        <title>Genome- and Community-Level Interaction Insights into Carbon Utilization and Element Cycling Functions of Hydrothermarchaeota in Hydrothermal Sediment.</title>
        <authorList>
            <person name="Zhou Z."/>
            <person name="Liu Y."/>
            <person name="Xu W."/>
            <person name="Pan J."/>
            <person name="Luo Z.H."/>
            <person name="Li M."/>
        </authorList>
    </citation>
    <scope>NUCLEOTIDE SEQUENCE [LARGE SCALE GENOMIC DNA]</scope>
    <source>
        <strain evidence="1">HyVt-485</strain>
    </source>
</reference>
<dbReference type="Proteomes" id="UP000885830">
    <property type="component" value="Unassembled WGS sequence"/>
</dbReference>
<dbReference type="PROSITE" id="PS51257">
    <property type="entry name" value="PROKAR_LIPOPROTEIN"/>
    <property type="match status" value="1"/>
</dbReference>
<name>A0A7C5QZE9_9PROT</name>
<organism evidence="1">
    <name type="scientific">Hellea balneolensis</name>
    <dbReference type="NCBI Taxonomy" id="287478"/>
    <lineage>
        <taxon>Bacteria</taxon>
        <taxon>Pseudomonadati</taxon>
        <taxon>Pseudomonadota</taxon>
        <taxon>Alphaproteobacteria</taxon>
        <taxon>Maricaulales</taxon>
        <taxon>Robiginitomaculaceae</taxon>
        <taxon>Hellea</taxon>
    </lineage>
</organism>
<proteinExistence type="predicted"/>
<dbReference type="EMBL" id="DRMJ01000051">
    <property type="protein sequence ID" value="HHL42180.1"/>
    <property type="molecule type" value="Genomic_DNA"/>
</dbReference>
<comment type="caution">
    <text evidence="1">The sequence shown here is derived from an EMBL/GenBank/DDBJ whole genome shotgun (WGS) entry which is preliminary data.</text>
</comment>
<gene>
    <name evidence="1" type="ORF">ENJ42_01055</name>
</gene>
<sequence length="100" mass="10831">MLLKHIVIGLGIFAMLGVASGCKEERDNICEFTWAQHGYGPADRVPVSSGNGYYLADLDGDGFIIEPEFNYYCTVTQGKSEAELLQLKALAEEAQSIGGQ</sequence>
<accession>A0A7C5QZE9</accession>